<evidence type="ECO:0000259" key="3">
    <source>
        <dbReference type="PROSITE" id="PS50013"/>
    </source>
</evidence>
<accession>A0A7G2CKF2</accession>
<dbReference type="InterPro" id="IPR000953">
    <property type="entry name" value="Chromo/chromo_shadow_dom"/>
</dbReference>
<dbReference type="Pfam" id="PF00385">
    <property type="entry name" value="Chromo"/>
    <property type="match status" value="1"/>
</dbReference>
<reference evidence="4 5" key="1">
    <citation type="submission" date="2020-08" db="EMBL/GenBank/DDBJ databases">
        <authorList>
            <person name="Newling K."/>
            <person name="Davey J."/>
            <person name="Forrester S."/>
        </authorList>
    </citation>
    <scope>NUCLEOTIDE SEQUENCE [LARGE SCALE GENOMIC DNA]</scope>
    <source>
        <strain evidence="5">Crithidia deanei Carvalho (ATCC PRA-265)</strain>
    </source>
</reference>
<feature type="domain" description="Chromo" evidence="3">
    <location>
        <begin position="29"/>
        <end position="91"/>
    </location>
</feature>
<evidence type="ECO:0000313" key="4">
    <source>
        <dbReference type="EMBL" id="CAD2220348.1"/>
    </source>
</evidence>
<dbReference type="EMBL" id="LR877161">
    <property type="protein sequence ID" value="CAD2220348.1"/>
    <property type="molecule type" value="Genomic_DNA"/>
</dbReference>
<dbReference type="InterPro" id="IPR016197">
    <property type="entry name" value="Chromo-like_dom_sf"/>
</dbReference>
<evidence type="ECO:0000256" key="2">
    <source>
        <dbReference type="SAM" id="SignalP"/>
    </source>
</evidence>
<gene>
    <name evidence="4" type="ORF">ADEAN_000786300</name>
</gene>
<keyword evidence="2" id="KW-0732">Signal</keyword>
<dbReference type="AlphaFoldDB" id="A0A7G2CKF2"/>
<feature type="region of interest" description="Disordered" evidence="1">
    <location>
        <begin position="94"/>
        <end position="114"/>
    </location>
</feature>
<feature type="signal peptide" evidence="2">
    <location>
        <begin position="1"/>
        <end position="28"/>
    </location>
</feature>
<dbReference type="SMART" id="SM00298">
    <property type="entry name" value="CHROMO"/>
    <property type="match status" value="1"/>
</dbReference>
<evidence type="ECO:0000256" key="1">
    <source>
        <dbReference type="SAM" id="MobiDB-lite"/>
    </source>
</evidence>
<evidence type="ECO:0000313" key="5">
    <source>
        <dbReference type="Proteomes" id="UP000515908"/>
    </source>
</evidence>
<dbReference type="PROSITE" id="PS50013">
    <property type="entry name" value="CHROMO_2"/>
    <property type="match status" value="1"/>
</dbReference>
<dbReference type="InterPro" id="IPR023780">
    <property type="entry name" value="Chromo_domain"/>
</dbReference>
<organism evidence="4 5">
    <name type="scientific">Angomonas deanei</name>
    <dbReference type="NCBI Taxonomy" id="59799"/>
    <lineage>
        <taxon>Eukaryota</taxon>
        <taxon>Discoba</taxon>
        <taxon>Euglenozoa</taxon>
        <taxon>Kinetoplastea</taxon>
        <taxon>Metakinetoplastina</taxon>
        <taxon>Trypanosomatida</taxon>
        <taxon>Trypanosomatidae</taxon>
        <taxon>Strigomonadinae</taxon>
        <taxon>Angomonas</taxon>
    </lineage>
</organism>
<name>A0A7G2CKF2_9TRYP</name>
<dbReference type="VEuPathDB" id="TriTrypDB:ADEAN_000786300"/>
<protein>
    <submittedName>
        <fullName evidence="4">Chromo (CHRromatin Organisation MOdifier) domain containing protein, putative</fullName>
    </submittedName>
</protein>
<dbReference type="Gene3D" id="2.40.50.40">
    <property type="match status" value="1"/>
</dbReference>
<sequence length="328" mass="36894">MFPFSLFRFYGIVVLTLFFLLVPFPMDGENVEKILKRRINNQTGSVEYLVKWRAAPAYESTWESRESLLAHSGDLVQQVDEQYIEKTDHSITNWRNASGRRGARKKKRGRTEPERLSAVYVRGRQGGTAMLLGDVMLPDGVGGALLHNGSHKKNGGRKDALQHLYTLAETPSRQWRARWGQGGLLPACDKGSVTQSLTEEFHTSTPGEVNSEEDTYEEEGIEVVDIVPADEVRSGAPYVAPSSLVHLIGVEESELLRQESVAKLPRLNTHINEILCRKYEPVVRYAVYNVQTQKDEVKSMPLSVFRMAYPQTLISYLLSSAIVVENVN</sequence>
<dbReference type="Proteomes" id="UP000515908">
    <property type="component" value="Chromosome 17"/>
</dbReference>
<dbReference type="OrthoDB" id="273092at2759"/>
<proteinExistence type="predicted"/>
<keyword evidence="5" id="KW-1185">Reference proteome</keyword>
<feature type="chain" id="PRO_5028942901" evidence="2">
    <location>
        <begin position="29"/>
        <end position="328"/>
    </location>
</feature>
<dbReference type="SUPFAM" id="SSF54160">
    <property type="entry name" value="Chromo domain-like"/>
    <property type="match status" value="1"/>
</dbReference>